<dbReference type="InterPro" id="IPR029034">
    <property type="entry name" value="Cystine-knot_cytokine"/>
</dbReference>
<dbReference type="PANTHER" id="PTHR11589:SF10">
    <property type="entry name" value="BETA-NERVE GROWTH FACTOR"/>
    <property type="match status" value="1"/>
</dbReference>
<dbReference type="SUPFAM" id="SSF57501">
    <property type="entry name" value="Cystine-knot cytokines"/>
    <property type="match status" value="1"/>
</dbReference>
<dbReference type="InterPro" id="IPR019846">
    <property type="entry name" value="Nerve_growth_factor_CS"/>
</dbReference>
<keyword evidence="4" id="KW-0339">Growth factor</keyword>
<feature type="domain" description="Nerve growth factor-related" evidence="7">
    <location>
        <begin position="277"/>
        <end position="390"/>
    </location>
</feature>
<dbReference type="EMBL" id="VCAZ01000079">
    <property type="protein sequence ID" value="TSP79442.1"/>
    <property type="molecule type" value="Genomic_DNA"/>
</dbReference>
<dbReference type="PRINTS" id="PR00268">
    <property type="entry name" value="NGF"/>
</dbReference>
<dbReference type="AlphaFoldDB" id="A0A556UYP5"/>
<comment type="subcellular location">
    <subcellularLocation>
        <location evidence="1">Secreted</location>
    </subcellularLocation>
</comment>
<dbReference type="InterPro" id="IPR002072">
    <property type="entry name" value="Nerve_growth_factor-rel"/>
</dbReference>
<evidence type="ECO:0000256" key="4">
    <source>
        <dbReference type="ARBA" id="ARBA00023030"/>
    </source>
</evidence>
<dbReference type="GO" id="GO:0030425">
    <property type="term" value="C:dendrite"/>
    <property type="evidence" value="ECO:0007669"/>
    <property type="project" value="TreeGrafter"/>
</dbReference>
<dbReference type="GO" id="GO:0030424">
    <property type="term" value="C:axon"/>
    <property type="evidence" value="ECO:0007669"/>
    <property type="project" value="TreeGrafter"/>
</dbReference>
<evidence type="ECO:0000256" key="5">
    <source>
        <dbReference type="ARBA" id="ARBA00023157"/>
    </source>
</evidence>
<dbReference type="InterPro" id="IPR020408">
    <property type="entry name" value="Nerve_growth_factor-like"/>
</dbReference>
<name>A0A556UYP5_BAGYA</name>
<evidence type="ECO:0000313" key="8">
    <source>
        <dbReference type="EMBL" id="TSP79442.1"/>
    </source>
</evidence>
<dbReference type="GO" id="GO:0005615">
    <property type="term" value="C:extracellular space"/>
    <property type="evidence" value="ECO:0007669"/>
    <property type="project" value="TreeGrafter"/>
</dbReference>
<accession>A0A556UYP5</accession>
<dbReference type="GO" id="GO:0021675">
    <property type="term" value="P:nerve development"/>
    <property type="evidence" value="ECO:0007669"/>
    <property type="project" value="TreeGrafter"/>
</dbReference>
<dbReference type="SMART" id="SM00140">
    <property type="entry name" value="NGF"/>
    <property type="match status" value="1"/>
</dbReference>
<dbReference type="GO" id="GO:0048812">
    <property type="term" value="P:neuron projection morphogenesis"/>
    <property type="evidence" value="ECO:0007669"/>
    <property type="project" value="TreeGrafter"/>
</dbReference>
<comment type="caution">
    <text evidence="8">The sequence shown here is derived from an EMBL/GenBank/DDBJ whole genome shotgun (WGS) entry which is preliminary data.</text>
</comment>
<dbReference type="GO" id="GO:0038180">
    <property type="term" value="P:nerve growth factor signaling pathway"/>
    <property type="evidence" value="ECO:0007669"/>
    <property type="project" value="TreeGrafter"/>
</dbReference>
<feature type="region of interest" description="Disordered" evidence="6">
    <location>
        <begin position="251"/>
        <end position="277"/>
    </location>
</feature>
<evidence type="ECO:0000259" key="7">
    <source>
        <dbReference type="SMART" id="SM00140"/>
    </source>
</evidence>
<reference evidence="8 9" key="1">
    <citation type="journal article" date="2019" name="Genome Biol. Evol.">
        <title>Whole-Genome Sequencing of the Giant Devil Catfish, Bagarius yarrelli.</title>
        <authorList>
            <person name="Jiang W."/>
            <person name="Lv Y."/>
            <person name="Cheng L."/>
            <person name="Yang K."/>
            <person name="Chao B."/>
            <person name="Wang X."/>
            <person name="Li Y."/>
            <person name="Pan X."/>
            <person name="You X."/>
            <person name="Zhang Y."/>
            <person name="Yang J."/>
            <person name="Li J."/>
            <person name="Zhang X."/>
            <person name="Liu S."/>
            <person name="Sun C."/>
            <person name="Yang J."/>
            <person name="Shi Q."/>
        </authorList>
    </citation>
    <scope>NUCLEOTIDE SEQUENCE [LARGE SCALE GENOMIC DNA]</scope>
    <source>
        <strain evidence="8">JWS20170419001</strain>
        <tissue evidence="8">Muscle</tissue>
    </source>
</reference>
<dbReference type="Pfam" id="PF00243">
    <property type="entry name" value="NGF"/>
    <property type="match status" value="1"/>
</dbReference>
<organism evidence="8 9">
    <name type="scientific">Bagarius yarrelli</name>
    <name type="common">Goonch</name>
    <name type="synonym">Bagrus yarrelli</name>
    <dbReference type="NCBI Taxonomy" id="175774"/>
    <lineage>
        <taxon>Eukaryota</taxon>
        <taxon>Metazoa</taxon>
        <taxon>Chordata</taxon>
        <taxon>Craniata</taxon>
        <taxon>Vertebrata</taxon>
        <taxon>Euteleostomi</taxon>
        <taxon>Actinopterygii</taxon>
        <taxon>Neopterygii</taxon>
        <taxon>Teleostei</taxon>
        <taxon>Ostariophysi</taxon>
        <taxon>Siluriformes</taxon>
        <taxon>Sisoridae</taxon>
        <taxon>Sisorinae</taxon>
        <taxon>Bagarius</taxon>
    </lineage>
</organism>
<dbReference type="GO" id="GO:0007169">
    <property type="term" value="P:cell surface receptor protein tyrosine kinase signaling pathway"/>
    <property type="evidence" value="ECO:0007669"/>
    <property type="project" value="TreeGrafter"/>
</dbReference>
<evidence type="ECO:0000313" key="9">
    <source>
        <dbReference type="Proteomes" id="UP000319801"/>
    </source>
</evidence>
<dbReference type="PANTHER" id="PTHR11589">
    <property type="entry name" value="NERVE GROWTH FACTOR NGF -RELATED"/>
    <property type="match status" value="1"/>
</dbReference>
<feature type="compositionally biased region" description="Polar residues" evidence="6">
    <location>
        <begin position="211"/>
        <end position="225"/>
    </location>
</feature>
<dbReference type="GO" id="GO:0008083">
    <property type="term" value="F:growth factor activity"/>
    <property type="evidence" value="ECO:0007669"/>
    <property type="project" value="UniProtKB-KW"/>
</dbReference>
<keyword evidence="9" id="KW-1185">Reference proteome</keyword>
<dbReference type="GO" id="GO:0005163">
    <property type="term" value="F:nerve growth factor receptor binding"/>
    <property type="evidence" value="ECO:0007669"/>
    <property type="project" value="TreeGrafter"/>
</dbReference>
<dbReference type="GO" id="GO:0043524">
    <property type="term" value="P:negative regulation of neuron apoptotic process"/>
    <property type="evidence" value="ECO:0007669"/>
    <property type="project" value="TreeGrafter"/>
</dbReference>
<keyword evidence="3" id="KW-0964">Secreted</keyword>
<dbReference type="OrthoDB" id="6491780at2759"/>
<protein>
    <submittedName>
        <fullName evidence="8">Neurotrophin-7</fullName>
    </submittedName>
</protein>
<dbReference type="Proteomes" id="UP000319801">
    <property type="component" value="Unassembled WGS sequence"/>
</dbReference>
<dbReference type="PROSITE" id="PS00248">
    <property type="entry name" value="NGF_1"/>
    <property type="match status" value="1"/>
</dbReference>
<sequence>MVTVPNIGGSVYDTAGIKQWIPCKVGLDGDPNSCSASLVEKVIVYAPSSHSTGLQSRHCPVKAEQTSTQRRDERGRVNTTIGQLLLLHFLESLPLSHVFSRIIWKGAMEGCSIANKTQPYSILFSLYVIIQADIIIACSPIFSDSKWFTGVKSWNLVNNGASSEREADTQAGPDGRLSGLSQHWTLALVTHETFTSTRNISQAALNTVGNAHSQEPANQNAGTQDSTHDDLIPTVDPKLFNKRHYRSPRVLFSDVVPPDGHPEPRSPRTRRRTRDFQNRGEYSACDSENHWVGNMTRATDLAGNEVMVLPDVRINNVVKKQMFYETTCRVTNRGSTHRGMKAGTTGCRGIDNKRWNSYCTNTHTYVRALTSFKNQVTWRFIRINAACVCVVSRKSWKH</sequence>
<gene>
    <name evidence="8" type="ORF">Baya_10316</name>
</gene>
<evidence type="ECO:0000256" key="6">
    <source>
        <dbReference type="SAM" id="MobiDB-lite"/>
    </source>
</evidence>
<keyword evidence="5" id="KW-1015">Disulfide bond</keyword>
<dbReference type="GO" id="GO:0050804">
    <property type="term" value="P:modulation of chemical synaptic transmission"/>
    <property type="evidence" value="ECO:0007669"/>
    <property type="project" value="TreeGrafter"/>
</dbReference>
<feature type="region of interest" description="Disordered" evidence="6">
    <location>
        <begin position="211"/>
        <end position="234"/>
    </location>
</feature>
<evidence type="ECO:0000256" key="3">
    <source>
        <dbReference type="ARBA" id="ARBA00022525"/>
    </source>
</evidence>
<evidence type="ECO:0000256" key="1">
    <source>
        <dbReference type="ARBA" id="ARBA00004613"/>
    </source>
</evidence>
<proteinExistence type="inferred from homology"/>
<dbReference type="Gene3D" id="2.10.90.10">
    <property type="entry name" value="Cystine-knot cytokines"/>
    <property type="match status" value="1"/>
</dbReference>
<dbReference type="PROSITE" id="PS50270">
    <property type="entry name" value="NGF_2"/>
    <property type="match status" value="1"/>
</dbReference>
<dbReference type="GO" id="GO:0008021">
    <property type="term" value="C:synaptic vesicle"/>
    <property type="evidence" value="ECO:0007669"/>
    <property type="project" value="TreeGrafter"/>
</dbReference>
<evidence type="ECO:0000256" key="2">
    <source>
        <dbReference type="ARBA" id="ARBA00010783"/>
    </source>
</evidence>
<comment type="similarity">
    <text evidence="2">Belongs to the NGF-beta family.</text>
</comment>